<reference evidence="6 7" key="1">
    <citation type="submission" date="2018-01" db="EMBL/GenBank/DDBJ databases">
        <title>G. obscuriglobus.</title>
        <authorList>
            <person name="Franke J."/>
            <person name="Blomberg W."/>
            <person name="Selmecki A."/>
        </authorList>
    </citation>
    <scope>NUCLEOTIDE SEQUENCE [LARGE SCALE GENOMIC DNA]</scope>
    <source>
        <strain evidence="6 7">DSM 5831</strain>
    </source>
</reference>
<evidence type="ECO:0000256" key="2">
    <source>
        <dbReference type="ARBA" id="ARBA00006047"/>
    </source>
</evidence>
<protein>
    <submittedName>
        <fullName evidence="6">DUF3417 domain-containing protein</fullName>
    </submittedName>
</protein>
<dbReference type="KEGG" id="gog:C1280_16105"/>
<evidence type="ECO:0000259" key="5">
    <source>
        <dbReference type="Pfam" id="PF11897"/>
    </source>
</evidence>
<dbReference type="PIRSF" id="PIRSF000460">
    <property type="entry name" value="Pprylas_GlgP"/>
    <property type="match status" value="1"/>
</dbReference>
<dbReference type="Pfam" id="PF00343">
    <property type="entry name" value="Phosphorylase"/>
    <property type="match status" value="1"/>
</dbReference>
<gene>
    <name evidence="6" type="ORF">C1280_16105</name>
</gene>
<dbReference type="Proteomes" id="UP000245802">
    <property type="component" value="Chromosome"/>
</dbReference>
<dbReference type="GO" id="GO:0008184">
    <property type="term" value="F:glycogen phosphorylase activity"/>
    <property type="evidence" value="ECO:0007669"/>
    <property type="project" value="InterPro"/>
</dbReference>
<dbReference type="NCBIfam" id="TIGR02094">
    <property type="entry name" value="more_P_ylases"/>
    <property type="match status" value="1"/>
</dbReference>
<keyword evidence="7" id="KW-1185">Reference proteome</keyword>
<dbReference type="GO" id="GO:0030170">
    <property type="term" value="F:pyridoxal phosphate binding"/>
    <property type="evidence" value="ECO:0007669"/>
    <property type="project" value="InterPro"/>
</dbReference>
<proteinExistence type="inferred from homology"/>
<dbReference type="InterPro" id="IPR052182">
    <property type="entry name" value="Glycogen/Maltodextrin_Phosph"/>
</dbReference>
<sequence length="852" mass="95489">MAGRSIRPYTVLPRLPDRLRPLQTLAYNLWWCWNADAVALFRRINPDLFEALDHSPIRLLGATDQSRFEELERDDGFLAHMDRVAAALDHYLSAPTWYQDNHAGDDARIAYFSAEFGIHESVPVYSGGLGVLAGDHLKSASDLGLPLMGVTLMYREGYFRQYLNVDGWQQERYPENDFFTLPLTLEVGKDGAPIIVTVPLPGRELALKVWHIQVGRVPLYLLDANIPQNKPEDRGITAQLYGGDHHTRIQQEIILGIGGIRALRAMGKMPTVCHMNEGHAAFTGLERIRLLIEEHKLDFATAYEAVKAGTCFTTHTPVPAGNDAFPVQMIEQYLGEYMAGMGIDRGGLVALGRQHPANEQEPFGMTVLALKLANVSNGVSKLHGSVSRRMWKELWPELPASEVPITSITNGVHTQSWLAPEFAQLYDRYLGIQWEERPTDFAIWKRVEQIPDGELWRTHERGRERLVALARTRLRAQLKRRGAPPSEVEAADEVLDPDALTIGFARRFATYKRGDLVFRDAERIARLVASTDRPIQFIFSGKAHPQDRGGKELIQRVFQQCRKPEFRKRVVFIEDYDMSVARYLVQGVDVWLNNPRRPLEASGTSGMKICGNGGLNLSILDGWWVEGYDGDNGWAIGAGEEYTDLQYQDEVESRALMDLLEQDILPTFYKRDANGLPREWIRRMKRSVMSLVPVFNTNRMVEQYTETCYVPSHRRAAALSANQLAGAKELAAWRRRVSSDWSQVRVESVEAPTADTLRVGGSFPVKVRVNLGSFKPEDVEVQLCHGVLDALGDIADPKTVALTANGGSSGASVQFAGEVSCRSSGQFGFGVRVLPKNQYLAHLFEPGLVTWG</sequence>
<dbReference type="PANTHER" id="PTHR42655:SF1">
    <property type="entry name" value="GLYCOGEN PHOSPHORYLASE"/>
    <property type="match status" value="1"/>
</dbReference>
<dbReference type="EMBL" id="CP025958">
    <property type="protein sequence ID" value="AWM38362.1"/>
    <property type="molecule type" value="Genomic_DNA"/>
</dbReference>
<dbReference type="InterPro" id="IPR000811">
    <property type="entry name" value="Glyco_trans_35"/>
</dbReference>
<dbReference type="PANTHER" id="PTHR42655">
    <property type="entry name" value="GLYCOGEN PHOSPHORYLASE"/>
    <property type="match status" value="1"/>
</dbReference>
<comment type="catalytic activity">
    <reaction evidence="1">
        <text>[(1-&gt;4)-alpha-D-glucosyl](n) + phosphate = [(1-&gt;4)-alpha-D-glucosyl](n-1) + alpha-D-glucose 1-phosphate</text>
        <dbReference type="Rhea" id="RHEA:41732"/>
        <dbReference type="Rhea" id="RHEA-COMP:9584"/>
        <dbReference type="Rhea" id="RHEA-COMP:9586"/>
        <dbReference type="ChEBI" id="CHEBI:15444"/>
        <dbReference type="ChEBI" id="CHEBI:43474"/>
        <dbReference type="ChEBI" id="CHEBI:58601"/>
        <dbReference type="EC" id="2.4.1.1"/>
    </reaction>
</comment>
<dbReference type="Pfam" id="PF11897">
    <property type="entry name" value="DUF3417"/>
    <property type="match status" value="1"/>
</dbReference>
<dbReference type="AlphaFoldDB" id="A0A2Z3H1Z4"/>
<dbReference type="OrthoDB" id="9760804at2"/>
<organism evidence="6 7">
    <name type="scientific">Gemmata obscuriglobus</name>
    <dbReference type="NCBI Taxonomy" id="114"/>
    <lineage>
        <taxon>Bacteria</taxon>
        <taxon>Pseudomonadati</taxon>
        <taxon>Planctomycetota</taxon>
        <taxon>Planctomycetia</taxon>
        <taxon>Gemmatales</taxon>
        <taxon>Gemmataceae</taxon>
        <taxon>Gemmata</taxon>
    </lineage>
</organism>
<keyword evidence="4" id="KW-0663">Pyridoxal phosphate</keyword>
<dbReference type="InterPro" id="IPR024517">
    <property type="entry name" value="Glycogen_phosphorylase_DUF3417"/>
</dbReference>
<dbReference type="RefSeq" id="WP_010043392.1">
    <property type="nucleotide sequence ID" value="NZ_CP025958.1"/>
</dbReference>
<name>A0A2Z3H1Z4_9BACT</name>
<feature type="modified residue" description="N6-(pyridoxal phosphate)lysine" evidence="4">
    <location>
        <position position="608"/>
    </location>
</feature>
<evidence type="ECO:0000313" key="7">
    <source>
        <dbReference type="Proteomes" id="UP000245802"/>
    </source>
</evidence>
<accession>A0A2Z3H1Z4</accession>
<keyword evidence="3" id="KW-0021">Allosteric enzyme</keyword>
<evidence type="ECO:0000256" key="4">
    <source>
        <dbReference type="PIRSR" id="PIRSR000460-1"/>
    </source>
</evidence>
<dbReference type="SUPFAM" id="SSF53756">
    <property type="entry name" value="UDP-Glycosyltransferase/glycogen phosphorylase"/>
    <property type="match status" value="1"/>
</dbReference>
<evidence type="ECO:0000313" key="6">
    <source>
        <dbReference type="EMBL" id="AWM38362.1"/>
    </source>
</evidence>
<dbReference type="Gene3D" id="3.40.50.2000">
    <property type="entry name" value="Glycogen Phosphorylase B"/>
    <property type="match status" value="3"/>
</dbReference>
<comment type="similarity">
    <text evidence="2">Belongs to the glycogen phosphorylase family.</text>
</comment>
<feature type="domain" description="DUF3417" evidence="5">
    <location>
        <begin position="15"/>
        <end position="121"/>
    </location>
</feature>
<dbReference type="GO" id="GO:0005975">
    <property type="term" value="P:carbohydrate metabolic process"/>
    <property type="evidence" value="ECO:0007669"/>
    <property type="project" value="InterPro"/>
</dbReference>
<evidence type="ECO:0000256" key="3">
    <source>
        <dbReference type="ARBA" id="ARBA00022533"/>
    </source>
</evidence>
<evidence type="ECO:0000256" key="1">
    <source>
        <dbReference type="ARBA" id="ARBA00001275"/>
    </source>
</evidence>
<dbReference type="InterPro" id="IPR011834">
    <property type="entry name" value="Agluc_phsphrylas"/>
</dbReference>